<dbReference type="AlphaFoldDB" id="A0A6G4VKI8"/>
<sequence>MFGQDGTGGYTAFCLEGLHDGLLDFLMASWDAKDLRTVIDDSLAMLNGVGAPATWVLSNHDVAN</sequence>
<reference evidence="1 2" key="1">
    <citation type="submission" date="2020-02" db="EMBL/GenBank/DDBJ databases">
        <title>Whole-genome analyses of novel actinobacteria.</title>
        <authorList>
            <person name="Sahin N."/>
            <person name="Gencbay T."/>
        </authorList>
    </citation>
    <scope>NUCLEOTIDE SEQUENCE [LARGE SCALE GENOMIC DNA]</scope>
    <source>
        <strain evidence="1 2">HC44</strain>
    </source>
</reference>
<dbReference type="Proteomes" id="UP000472335">
    <property type="component" value="Unassembled WGS sequence"/>
</dbReference>
<evidence type="ECO:0000313" key="1">
    <source>
        <dbReference type="EMBL" id="NGO14375.1"/>
    </source>
</evidence>
<dbReference type="EMBL" id="JAAKZY010000254">
    <property type="protein sequence ID" value="NGO14375.1"/>
    <property type="molecule type" value="Genomic_DNA"/>
</dbReference>
<evidence type="ECO:0000313" key="2">
    <source>
        <dbReference type="Proteomes" id="UP000472335"/>
    </source>
</evidence>
<name>A0A6G4VKI8_9ACTN</name>
<dbReference type="RefSeq" id="WP_165268673.1">
    <property type="nucleotide sequence ID" value="NZ_JAAKZY010000254.1"/>
</dbReference>
<accession>A0A6G4VKI8</accession>
<comment type="caution">
    <text evidence="1">The sequence shown here is derived from an EMBL/GenBank/DDBJ whole genome shotgun (WGS) entry which is preliminary data.</text>
</comment>
<organism evidence="1 2">
    <name type="scientific">Streptomyces scabichelini</name>
    <dbReference type="NCBI Taxonomy" id="2711217"/>
    <lineage>
        <taxon>Bacteria</taxon>
        <taxon>Bacillati</taxon>
        <taxon>Actinomycetota</taxon>
        <taxon>Actinomycetes</taxon>
        <taxon>Kitasatosporales</taxon>
        <taxon>Streptomycetaceae</taxon>
        <taxon>Streptomyces</taxon>
    </lineage>
</organism>
<keyword evidence="2" id="KW-1185">Reference proteome</keyword>
<gene>
    <name evidence="1" type="ORF">G5C60_43975</name>
</gene>
<protein>
    <submittedName>
        <fullName evidence="1">Uncharacterized protein</fullName>
    </submittedName>
</protein>
<proteinExistence type="predicted"/>